<comment type="caution">
    <text evidence="1">The sequence shown here is derived from an EMBL/GenBank/DDBJ whole genome shotgun (WGS) entry which is preliminary data.</text>
</comment>
<protein>
    <submittedName>
        <fullName evidence="1">Uncharacterized protein</fullName>
    </submittedName>
</protein>
<name>K5D796_RHOBT</name>
<dbReference type="EMBL" id="AMCW01000052">
    <property type="protein sequence ID" value="EKK02632.1"/>
    <property type="molecule type" value="Genomic_DNA"/>
</dbReference>
<evidence type="ECO:0000313" key="1">
    <source>
        <dbReference type="EMBL" id="EKK02632.1"/>
    </source>
</evidence>
<dbReference type="Proteomes" id="UP000007993">
    <property type="component" value="Unassembled WGS sequence"/>
</dbReference>
<organism evidence="1 2">
    <name type="scientific">Rhodopirellula baltica SH28</name>
    <dbReference type="NCBI Taxonomy" id="993517"/>
    <lineage>
        <taxon>Bacteria</taxon>
        <taxon>Pseudomonadati</taxon>
        <taxon>Planctomycetota</taxon>
        <taxon>Planctomycetia</taxon>
        <taxon>Pirellulales</taxon>
        <taxon>Pirellulaceae</taxon>
        <taxon>Rhodopirellula</taxon>
    </lineage>
</organism>
<reference evidence="1 2" key="1">
    <citation type="journal article" date="2013" name="Mar. Genomics">
        <title>Expression of sulfatases in Rhodopirellula baltica and the diversity of sulfatases in the genus Rhodopirellula.</title>
        <authorList>
            <person name="Wegner C.E."/>
            <person name="Richter-Heitmann T."/>
            <person name="Klindworth A."/>
            <person name="Klockow C."/>
            <person name="Richter M."/>
            <person name="Achstetter T."/>
            <person name="Glockner F.O."/>
            <person name="Harder J."/>
        </authorList>
    </citation>
    <scope>NUCLEOTIDE SEQUENCE [LARGE SCALE GENOMIC DNA]</scope>
    <source>
        <strain evidence="1 2">SH28</strain>
    </source>
</reference>
<dbReference type="AlphaFoldDB" id="K5D796"/>
<proteinExistence type="predicted"/>
<evidence type="ECO:0000313" key="2">
    <source>
        <dbReference type="Proteomes" id="UP000007993"/>
    </source>
</evidence>
<dbReference type="PATRIC" id="fig|993517.3.peg.2216"/>
<gene>
    <name evidence="1" type="ORF">RBSH_02047</name>
</gene>
<sequence length="47" mass="5184">MAAFDSVRATEGFYDTAVTEAVEFESREIVPMPTPVAYQRRCAEGIA</sequence>
<accession>K5D796</accession>